<keyword evidence="5" id="KW-0325">Glycoprotein</keyword>
<accession>A0AAD9HY05</accession>
<protein>
    <submittedName>
        <fullName evidence="6">Uncharacterized protein</fullName>
    </submittedName>
</protein>
<reference evidence="6" key="1">
    <citation type="journal article" date="2023" name="Mol. Plant Microbe Interact.">
        <title>Elucidating the Obligate Nature and Biological Capacity of an Invasive Fungal Corn Pathogen.</title>
        <authorList>
            <person name="MacCready J.S."/>
            <person name="Roggenkamp E.M."/>
            <person name="Gdanetz K."/>
            <person name="Chilvers M.I."/>
        </authorList>
    </citation>
    <scope>NUCLEOTIDE SEQUENCE</scope>
    <source>
        <strain evidence="6">PM02</strain>
    </source>
</reference>
<gene>
    <name evidence="6" type="ORF">P8C59_000799</name>
</gene>
<comment type="caution">
    <text evidence="6">The sequence shown here is derived from an EMBL/GenBank/DDBJ whole genome shotgun (WGS) entry which is preliminary data.</text>
</comment>
<proteinExistence type="inferred from homology"/>
<keyword evidence="3" id="KW-0964">Secreted</keyword>
<evidence type="ECO:0000313" key="7">
    <source>
        <dbReference type="Proteomes" id="UP001217918"/>
    </source>
</evidence>
<keyword evidence="7" id="KW-1185">Reference proteome</keyword>
<dbReference type="PANTHER" id="PTHR13234">
    <property type="entry name" value="GAMMA-INTERFERON INDUCIBLE LYSOSOMAL THIOL REDUCTASE GILT"/>
    <property type="match status" value="1"/>
</dbReference>
<dbReference type="PANTHER" id="PTHR13234:SF8">
    <property type="entry name" value="GAMMA-INTERFERON-INDUCIBLE LYSOSOMAL THIOL REDUCTASE"/>
    <property type="match status" value="1"/>
</dbReference>
<evidence type="ECO:0000256" key="5">
    <source>
        <dbReference type="ARBA" id="ARBA00023180"/>
    </source>
</evidence>
<dbReference type="GO" id="GO:0005576">
    <property type="term" value="C:extracellular region"/>
    <property type="evidence" value="ECO:0007669"/>
    <property type="project" value="UniProtKB-SubCell"/>
</dbReference>
<keyword evidence="4" id="KW-0732">Signal</keyword>
<dbReference type="GO" id="GO:0016671">
    <property type="term" value="F:oxidoreductase activity, acting on a sulfur group of donors, disulfide as acceptor"/>
    <property type="evidence" value="ECO:0007669"/>
    <property type="project" value="InterPro"/>
</dbReference>
<organism evidence="6 7">
    <name type="scientific">Phyllachora maydis</name>
    <dbReference type="NCBI Taxonomy" id="1825666"/>
    <lineage>
        <taxon>Eukaryota</taxon>
        <taxon>Fungi</taxon>
        <taxon>Dikarya</taxon>
        <taxon>Ascomycota</taxon>
        <taxon>Pezizomycotina</taxon>
        <taxon>Sordariomycetes</taxon>
        <taxon>Sordariomycetidae</taxon>
        <taxon>Phyllachorales</taxon>
        <taxon>Phyllachoraceae</taxon>
        <taxon>Phyllachora</taxon>
    </lineage>
</organism>
<evidence type="ECO:0000313" key="6">
    <source>
        <dbReference type="EMBL" id="KAK2067030.1"/>
    </source>
</evidence>
<dbReference type="EMBL" id="JAQQPM010000001">
    <property type="protein sequence ID" value="KAK2067030.1"/>
    <property type="molecule type" value="Genomic_DNA"/>
</dbReference>
<evidence type="ECO:0000256" key="4">
    <source>
        <dbReference type="ARBA" id="ARBA00022729"/>
    </source>
</evidence>
<evidence type="ECO:0000256" key="3">
    <source>
        <dbReference type="ARBA" id="ARBA00022525"/>
    </source>
</evidence>
<dbReference type="AlphaFoldDB" id="A0AAD9HY05"/>
<name>A0AAD9HY05_9PEZI</name>
<evidence type="ECO:0000256" key="1">
    <source>
        <dbReference type="ARBA" id="ARBA00004613"/>
    </source>
</evidence>
<evidence type="ECO:0000256" key="2">
    <source>
        <dbReference type="ARBA" id="ARBA00005679"/>
    </source>
</evidence>
<dbReference type="Proteomes" id="UP001217918">
    <property type="component" value="Unassembled WGS sequence"/>
</dbReference>
<comment type="subcellular location">
    <subcellularLocation>
        <location evidence="1">Secreted</location>
    </subcellularLocation>
</comment>
<dbReference type="InterPro" id="IPR004911">
    <property type="entry name" value="Interferon-induced_GILT"/>
</dbReference>
<sequence length="247" mass="27209">MEKGLASRPHVFPNRGRRASPTRRCAILALAALCLFLFYRIRPLSDTSPDRPREASLADNNHGRPVALEAHIISKCPDTRDCLRDLIIPAMEVVHDKVNFTLSYIGTPTDNDGVACKHGPEECLGNIVELCAQELYPDPKVFLGFTMCLTKDYQHIPQRNLIEDCALEHAVSFQQLNECATQDDGAFGMGMLRDSVQRTSAAGITKSCTVRVDEKIYCIRDGGEWIDCPSGSSVDTLVATIEKLSAA</sequence>
<dbReference type="Pfam" id="PF03227">
    <property type="entry name" value="GILT"/>
    <property type="match status" value="1"/>
</dbReference>
<comment type="similarity">
    <text evidence="2">Belongs to the GILT family.</text>
</comment>